<dbReference type="InterPro" id="IPR050528">
    <property type="entry name" value="L-type_Lectin-RKs"/>
</dbReference>
<comment type="similarity">
    <text evidence="3">In the C-terminal section; belongs to the protein kinase superfamily. Ser/Thr protein kinase family.</text>
</comment>
<evidence type="ECO:0000256" key="6">
    <source>
        <dbReference type="ARBA" id="ARBA00022527"/>
    </source>
</evidence>
<keyword evidence="10 16" id="KW-0547">Nucleotide-binding</keyword>
<feature type="domain" description="Protein kinase" evidence="20">
    <location>
        <begin position="344"/>
        <end position="601"/>
    </location>
</feature>
<name>A0A443PXT9_9MAGN</name>
<proteinExistence type="inferred from homology"/>
<evidence type="ECO:0000256" key="19">
    <source>
        <dbReference type="SAM" id="SignalP"/>
    </source>
</evidence>
<evidence type="ECO:0000256" key="5">
    <source>
        <dbReference type="ARBA" id="ARBA00022475"/>
    </source>
</evidence>
<dbReference type="FunFam" id="3.30.200.20:FF:000372">
    <property type="entry name" value="L-type lectin-domain containing receptor kinase VIII.1"/>
    <property type="match status" value="1"/>
</dbReference>
<feature type="chain" id="PRO_5019493393" description="non-specific serine/threonine protein kinase" evidence="19">
    <location>
        <begin position="21"/>
        <end position="647"/>
    </location>
</feature>
<evidence type="ECO:0000256" key="15">
    <source>
        <dbReference type="ARBA" id="ARBA00023180"/>
    </source>
</evidence>
<dbReference type="FunFam" id="1.10.510.10:FF:000240">
    <property type="entry name" value="Lectin-domain containing receptor kinase A4.3"/>
    <property type="match status" value="1"/>
</dbReference>
<evidence type="ECO:0000256" key="14">
    <source>
        <dbReference type="ARBA" id="ARBA00023170"/>
    </source>
</evidence>
<evidence type="ECO:0000256" key="13">
    <source>
        <dbReference type="ARBA" id="ARBA00023136"/>
    </source>
</evidence>
<comment type="subcellular location">
    <subcellularLocation>
        <location evidence="1">Cell membrane</location>
        <topology evidence="1">Single-pass type I membrane protein</topology>
    </subcellularLocation>
</comment>
<sequence length="647" mass="70283">MLVFASRFFFFIIFLRLGFCQNARIEAVEFDFGSLTLSSLKLLGDAHLKNGTVRLSRDLPVPNSGSGRALYGKPIRFRQSGNLVSFSTFFSFSVHNLNPSSIGGGLAFIISAEDQSVGDAGGYLGLVEAATPAPAIVAVEFDTLMDVQFEDINGNHVGLDLNSLVSAHVADLGAVEVELKSGNLVNAWIDYDDLDLTAFVEEFMFVGFSGSTQGSTEIHSIEWWSFSSAAGSVSVQTMPPLPPSKPNLSSQVSPPPSPAPAASVSAPRKSSRSSCHGLCKQHRATVAGVATAGVFFLAVFAGLLIWVFSKRLKSVKDSECLTSDIIRTPREFSYKELRSATRNFDQGRVIGNGAFGTVYKGIIPETGALVAVKRCSHSGGQGRAEFLSELSIIGTLRHRNLVQLHGWCQEKGEILLVYDYMPNGSLDKALFEAMTPLPWVHRRKILMGIASALTYLHQEYWGTLDWPSRFEHDKSPDATVTAGTMGYLAPEYLLTGRASDKTDVFSFGAVVLEVACGRRPIEKNADAGVSGSNLVEWVWSLHSQGRILEAADARLQGEFIEVEMRRVLHVGLLCSHPDPLYRPSMRSVLQILGGETELPFVPVSRPSLNYSTSHLLLSLQDSVSDCNAMIPVSNSSSSSNSFKLEQV</sequence>
<dbReference type="OrthoDB" id="2019747at2759"/>
<reference evidence="21 22" key="1">
    <citation type="journal article" date="2019" name="Nat. Plants">
        <title>Stout camphor tree genome fills gaps in understanding of flowering plant genome evolution.</title>
        <authorList>
            <person name="Chaw S.M."/>
            <person name="Liu Y.C."/>
            <person name="Wu Y.W."/>
            <person name="Wang H.Y."/>
            <person name="Lin C.I."/>
            <person name="Wu C.S."/>
            <person name="Ke H.M."/>
            <person name="Chang L.Y."/>
            <person name="Hsu C.Y."/>
            <person name="Yang H.T."/>
            <person name="Sudianto E."/>
            <person name="Hsu M.H."/>
            <person name="Wu K.P."/>
            <person name="Wang L.N."/>
            <person name="Leebens-Mack J.H."/>
            <person name="Tsai I.J."/>
        </authorList>
    </citation>
    <scope>NUCLEOTIDE SEQUENCE [LARGE SCALE GENOMIC DNA]</scope>
    <source>
        <strain evidence="22">cv. Chaw 1501</strain>
        <tissue evidence="21">Young leaves</tissue>
    </source>
</reference>
<feature type="compositionally biased region" description="Low complexity" evidence="17">
    <location>
        <begin position="260"/>
        <end position="269"/>
    </location>
</feature>
<comment type="similarity">
    <text evidence="2">In the N-terminal section; belongs to the leguminous lectin family.</text>
</comment>
<keyword evidence="14" id="KW-0675">Receptor</keyword>
<evidence type="ECO:0000256" key="2">
    <source>
        <dbReference type="ARBA" id="ARBA00008536"/>
    </source>
</evidence>
<dbReference type="InterPro" id="IPR017441">
    <property type="entry name" value="Protein_kinase_ATP_BS"/>
</dbReference>
<comment type="caution">
    <text evidence="21">The sequence shown here is derived from an EMBL/GenBank/DDBJ whole genome shotgun (WGS) entry which is preliminary data.</text>
</comment>
<dbReference type="PROSITE" id="PS50011">
    <property type="entry name" value="PROTEIN_KINASE_DOM"/>
    <property type="match status" value="1"/>
</dbReference>
<protein>
    <recommendedName>
        <fullName evidence="4">non-specific serine/threonine protein kinase</fullName>
        <ecNumber evidence="4">2.7.11.1</ecNumber>
    </recommendedName>
</protein>
<keyword evidence="8 19" id="KW-0732">Signal</keyword>
<accession>A0A443PXT9</accession>
<dbReference type="InterPro" id="IPR013320">
    <property type="entry name" value="ConA-like_dom_sf"/>
</dbReference>
<keyword evidence="13 18" id="KW-0472">Membrane</keyword>
<dbReference type="InterPro" id="IPR011009">
    <property type="entry name" value="Kinase-like_dom_sf"/>
</dbReference>
<dbReference type="Pfam" id="PF00139">
    <property type="entry name" value="Lectin_legB"/>
    <property type="match status" value="2"/>
</dbReference>
<evidence type="ECO:0000256" key="11">
    <source>
        <dbReference type="ARBA" id="ARBA00022840"/>
    </source>
</evidence>
<dbReference type="GO" id="GO:0030246">
    <property type="term" value="F:carbohydrate binding"/>
    <property type="evidence" value="ECO:0007669"/>
    <property type="project" value="UniProtKB-KW"/>
</dbReference>
<gene>
    <name evidence="21" type="ORF">CKAN_02493000</name>
</gene>
<evidence type="ECO:0000256" key="1">
    <source>
        <dbReference type="ARBA" id="ARBA00004251"/>
    </source>
</evidence>
<keyword evidence="22" id="KW-1185">Reference proteome</keyword>
<dbReference type="AlphaFoldDB" id="A0A443PXT9"/>
<dbReference type="Gene3D" id="1.10.510.10">
    <property type="entry name" value="Transferase(Phosphotransferase) domain 1"/>
    <property type="match status" value="2"/>
</dbReference>
<dbReference type="SUPFAM" id="SSF56112">
    <property type="entry name" value="Protein kinase-like (PK-like)"/>
    <property type="match status" value="1"/>
</dbReference>
<keyword evidence="5" id="KW-1003">Cell membrane</keyword>
<dbReference type="STRING" id="337451.A0A443PXT9"/>
<evidence type="ECO:0000256" key="7">
    <source>
        <dbReference type="ARBA" id="ARBA00022692"/>
    </source>
</evidence>
<dbReference type="GO" id="GO:0004674">
    <property type="term" value="F:protein serine/threonine kinase activity"/>
    <property type="evidence" value="ECO:0007669"/>
    <property type="project" value="UniProtKB-KW"/>
</dbReference>
<dbReference type="Gene3D" id="2.60.120.200">
    <property type="match status" value="2"/>
</dbReference>
<keyword evidence="6" id="KW-0723">Serine/threonine-protein kinase</keyword>
<keyword evidence="7 18" id="KW-0812">Transmembrane</keyword>
<dbReference type="InterPro" id="IPR001245">
    <property type="entry name" value="Ser-Thr/Tyr_kinase_cat_dom"/>
</dbReference>
<keyword evidence="12 18" id="KW-1133">Transmembrane helix</keyword>
<feature type="region of interest" description="Disordered" evidence="17">
    <location>
        <begin position="237"/>
        <end position="269"/>
    </location>
</feature>
<dbReference type="GO" id="GO:0005524">
    <property type="term" value="F:ATP binding"/>
    <property type="evidence" value="ECO:0007669"/>
    <property type="project" value="UniProtKB-UniRule"/>
</dbReference>
<evidence type="ECO:0000256" key="3">
    <source>
        <dbReference type="ARBA" id="ARBA00010217"/>
    </source>
</evidence>
<dbReference type="CDD" id="cd06899">
    <property type="entry name" value="lectin_legume_LecRK_Arcelin_ConA"/>
    <property type="match status" value="1"/>
</dbReference>
<dbReference type="EMBL" id="QPKB01000011">
    <property type="protein sequence ID" value="RWR95579.1"/>
    <property type="molecule type" value="Genomic_DNA"/>
</dbReference>
<keyword evidence="11 16" id="KW-0067">ATP-binding</keyword>
<dbReference type="PROSITE" id="PS00307">
    <property type="entry name" value="LECTIN_LEGUME_BETA"/>
    <property type="match status" value="1"/>
</dbReference>
<evidence type="ECO:0000256" key="8">
    <source>
        <dbReference type="ARBA" id="ARBA00022729"/>
    </source>
</evidence>
<dbReference type="PANTHER" id="PTHR27007">
    <property type="match status" value="1"/>
</dbReference>
<keyword evidence="9 21" id="KW-0430">Lectin</keyword>
<dbReference type="InterPro" id="IPR001220">
    <property type="entry name" value="Legume_lectin_dom"/>
</dbReference>
<dbReference type="PROSITE" id="PS00107">
    <property type="entry name" value="PROTEIN_KINASE_ATP"/>
    <property type="match status" value="1"/>
</dbReference>
<keyword evidence="15" id="KW-0325">Glycoprotein</keyword>
<feature type="signal peptide" evidence="19">
    <location>
        <begin position="1"/>
        <end position="20"/>
    </location>
</feature>
<organism evidence="21 22">
    <name type="scientific">Cinnamomum micranthum f. kanehirae</name>
    <dbReference type="NCBI Taxonomy" id="337451"/>
    <lineage>
        <taxon>Eukaryota</taxon>
        <taxon>Viridiplantae</taxon>
        <taxon>Streptophyta</taxon>
        <taxon>Embryophyta</taxon>
        <taxon>Tracheophyta</taxon>
        <taxon>Spermatophyta</taxon>
        <taxon>Magnoliopsida</taxon>
        <taxon>Magnoliidae</taxon>
        <taxon>Laurales</taxon>
        <taxon>Lauraceae</taxon>
        <taxon>Cinnamomum</taxon>
    </lineage>
</organism>
<evidence type="ECO:0000256" key="18">
    <source>
        <dbReference type="SAM" id="Phobius"/>
    </source>
</evidence>
<dbReference type="SUPFAM" id="SSF49899">
    <property type="entry name" value="Concanavalin A-like lectins/glucanases"/>
    <property type="match status" value="1"/>
</dbReference>
<dbReference type="InterPro" id="IPR000719">
    <property type="entry name" value="Prot_kinase_dom"/>
</dbReference>
<dbReference type="GO" id="GO:0005886">
    <property type="term" value="C:plasma membrane"/>
    <property type="evidence" value="ECO:0007669"/>
    <property type="project" value="UniProtKB-SubCell"/>
</dbReference>
<evidence type="ECO:0000313" key="22">
    <source>
        <dbReference type="Proteomes" id="UP000283530"/>
    </source>
</evidence>
<feature type="binding site" evidence="16">
    <location>
        <position position="373"/>
    </location>
    <ligand>
        <name>ATP</name>
        <dbReference type="ChEBI" id="CHEBI:30616"/>
    </ligand>
</feature>
<evidence type="ECO:0000313" key="21">
    <source>
        <dbReference type="EMBL" id="RWR95579.1"/>
    </source>
</evidence>
<dbReference type="EC" id="2.7.11.1" evidence="4"/>
<keyword evidence="6" id="KW-0808">Transferase</keyword>
<dbReference type="GO" id="GO:0002229">
    <property type="term" value="P:defense response to oomycetes"/>
    <property type="evidence" value="ECO:0007669"/>
    <property type="project" value="UniProtKB-ARBA"/>
</dbReference>
<evidence type="ECO:0000256" key="16">
    <source>
        <dbReference type="PROSITE-ProRule" id="PRU10141"/>
    </source>
</evidence>
<evidence type="ECO:0000256" key="12">
    <source>
        <dbReference type="ARBA" id="ARBA00022989"/>
    </source>
</evidence>
<dbReference type="InterPro" id="IPR019825">
    <property type="entry name" value="Lectin_legB_Mn/Ca_BS"/>
</dbReference>
<dbReference type="Proteomes" id="UP000283530">
    <property type="component" value="Unassembled WGS sequence"/>
</dbReference>
<dbReference type="Pfam" id="PF07714">
    <property type="entry name" value="PK_Tyr_Ser-Thr"/>
    <property type="match status" value="2"/>
</dbReference>
<evidence type="ECO:0000256" key="17">
    <source>
        <dbReference type="SAM" id="MobiDB-lite"/>
    </source>
</evidence>
<keyword evidence="6" id="KW-0418">Kinase</keyword>
<evidence type="ECO:0000256" key="9">
    <source>
        <dbReference type="ARBA" id="ARBA00022734"/>
    </source>
</evidence>
<evidence type="ECO:0000256" key="10">
    <source>
        <dbReference type="ARBA" id="ARBA00022741"/>
    </source>
</evidence>
<evidence type="ECO:0000256" key="4">
    <source>
        <dbReference type="ARBA" id="ARBA00012513"/>
    </source>
</evidence>
<feature type="transmembrane region" description="Helical" evidence="18">
    <location>
        <begin position="284"/>
        <end position="308"/>
    </location>
</feature>
<dbReference type="Gene3D" id="3.30.200.20">
    <property type="entry name" value="Phosphorylase Kinase, domain 1"/>
    <property type="match status" value="1"/>
</dbReference>
<evidence type="ECO:0000259" key="20">
    <source>
        <dbReference type="PROSITE" id="PS50011"/>
    </source>
</evidence>